<dbReference type="RefSeq" id="XP_022245652.1">
    <property type="nucleotide sequence ID" value="XM_022389944.1"/>
</dbReference>
<evidence type="ECO:0000256" key="1">
    <source>
        <dbReference type="ARBA" id="ARBA00004236"/>
    </source>
</evidence>
<keyword evidence="12" id="KW-1185">Reference proteome</keyword>
<dbReference type="Gene3D" id="3.40.50.11500">
    <property type="match status" value="1"/>
</dbReference>
<sequence>MSDALTKYFCPRLLDYVVIIGARKINPTQSVQSPELVRCYPREYHQDFPLPRDMVFFCQPEGCVSVGPKKISLRESNSFVFALTEKDTSKIRYGICVNFFRRIEREQPVEKLYQKETQRSFGTEQDFSSYQDGGSDSAFSDQASGTTTNLNDSDMEQQNFYRQSQRKKRLRTHSLTSLCIISHHPFFSTFRECLFVLKRLIDSANDHLGFGQGGLYQSQRESVWSVLIGKINENTSPIILQHVREIETWIFRLLSAPVPVPSKTKVEVEVLPKDLHPPLIFALPDHTRFSLVDFPLHLPLELLGIETCMQVLTCLLLENKLVLQSRDYNALSMSVMAFVNIIYPLEYMFPIIPLLPTCMIGAEQLLLAPTPYIIGVPASFLLFKQHFRLPDDVWLIDLDSNKITKPPDSEELPPLPEPEGTILQNHIKQALASMSMLPHPVKTLSKADPAEANSTISTDYNVTMPSTGFNPLIFGNDVDTVDIATRVAMVRFFNSPNLLAHFAEHTRTLRLYPRPVVALQINSLLQSRPKVSTFLKKFVRTQAVEFMAEWSLCPTNAAFLRVHTGVYDPALIGDKHKWYSNQLQPFHFKVWKEQSCLENALMKVPSVEEQSSEESASESDDADSVSSSYSSLSEFVKDMFNSEICGGVTGRSVEEPSYSEALLDQHTVYKPPSSLQLPVINDPATTDVELSLSESESSSSSDSSVSSPSFSCHAEADLEVATKQVKGRESQDIFPLRKTRGRSEEGSPLILSQEEISSSFTPSVSTSMSVLSPQPSITTCSSSGGTGNNVQISVTPEKDLSYPSKLGEFFSKPAKLQMESLWLTPDHLSDKASPRTPSPSRMINITSMLSRASSLGGSNNTQQSSQPSILGTMAKDVRDAAKEAGKVAVEASKSAIEATKPAREASKKSLLKNFQSFGEPVTKEKPKQGIEPQKLKDSGSGTFISTMSNELDALSSQTSSMISGWFGGQRGQSIRARERSQPFGPFPKGRKALVERTHLIKHSTNQQKRQQEMEHLQNVEAHTTTHSENQQFLNEIINGVFDGEGVGWLKLNRIKRLMEDENYRNQVVSALNKTVNRKTGPDDRIEDVCLPKAVWKGMIKLLLAVVSGLEYTYANNGLGGMASALQALEIAHTHYWAQDPTEEQHMDTSTTASASLSQCTFIQGSTPFGSGENLYRQCMESGKLDQTGELNHGTFCSEHGPCFLGSELSPHQHKDSSLSPEFHVNVTVSPESSELGETNDSLRTFIATKRNLLFSNMTSLEMEQASEGVTGGSDTAVASSNASESGSLTTNPTFCRTSLGDQNMYRSTASDSEVESGNFPVAREKRTPSVWSSKSSLSMGLQYHRGSIVSTSSNPDHEAVRRYLYEGLIGKERPSLWDKMQFWEYAFLDAVVQERDMVGMDQGPGELMEKYKSLSTMDQKRLEHEEDRLLSTLLYNLVAYMVMTNVNKNDIKRKVRRLLGKSHIGLIYSAEVNELLDHVDTLNGNDIDLKPLSSRHIFRRSFTVHSGMDASGEMLFIKVRDDGIVLRGVTGTVKKRWWYERLVNMTYSPKNKVLCLWRRDGGQTQLHKYYTKKCRDLYYCVKEAMERAAVRSGGVLPGTELGGEFPVQDMRTGEGGLLQVCMEGIGLLFANSKEFEFFVRLENIRKCFTQKGGIFILEEFNRKTRQIIHRWYKSQMADQICYAVLCVFSYMAAGSEQRKHRLKAPVEIRRARTTPSSPVVWQRK</sequence>
<dbReference type="Pfam" id="PF23629">
    <property type="entry name" value="Death_MADD"/>
    <property type="match status" value="1"/>
</dbReference>
<evidence type="ECO:0000256" key="3">
    <source>
        <dbReference type="ARBA" id="ARBA00005978"/>
    </source>
</evidence>
<feature type="region of interest" description="Disordered" evidence="10">
    <location>
        <begin position="688"/>
        <end position="710"/>
    </location>
</feature>
<gene>
    <name evidence="13" type="primary">LOC106462627</name>
</gene>
<feature type="region of interest" description="Disordered" evidence="10">
    <location>
        <begin position="920"/>
        <end position="941"/>
    </location>
</feature>
<feature type="region of interest" description="Disordered" evidence="10">
    <location>
        <begin position="607"/>
        <end position="626"/>
    </location>
</feature>
<dbReference type="PANTHER" id="PTHR13008">
    <property type="entry name" value="MAP-KINASE ACTIVATING DEATH DOMAIN PROTEIN MADD /DENN/AEX-3 C.ELEGANS"/>
    <property type="match status" value="1"/>
</dbReference>
<feature type="domain" description="UDENN" evidence="11">
    <location>
        <begin position="16"/>
        <end position="558"/>
    </location>
</feature>
<dbReference type="InterPro" id="IPR005113">
    <property type="entry name" value="uDENN_dom"/>
</dbReference>
<feature type="compositionally biased region" description="Polar residues" evidence="10">
    <location>
        <begin position="123"/>
        <end position="163"/>
    </location>
</feature>
<dbReference type="SMART" id="SM00801">
    <property type="entry name" value="dDENN"/>
    <property type="match status" value="1"/>
</dbReference>
<evidence type="ECO:0000256" key="6">
    <source>
        <dbReference type="ARBA" id="ARBA00022490"/>
    </source>
</evidence>
<comment type="similarity">
    <text evidence="3">Belongs to the MADD family.</text>
</comment>
<dbReference type="PROSITE" id="PS50211">
    <property type="entry name" value="DENN"/>
    <property type="match status" value="1"/>
</dbReference>
<evidence type="ECO:0000256" key="5">
    <source>
        <dbReference type="ARBA" id="ARBA00022475"/>
    </source>
</evidence>
<dbReference type="InterPro" id="IPR057469">
    <property type="entry name" value="PH_MADD"/>
</dbReference>
<evidence type="ECO:0000256" key="9">
    <source>
        <dbReference type="ARBA" id="ARBA00023136"/>
    </source>
</evidence>
<reference evidence="13" key="1">
    <citation type="submission" date="2025-08" db="UniProtKB">
        <authorList>
            <consortium name="RefSeq"/>
        </authorList>
    </citation>
    <scope>IDENTIFICATION</scope>
    <source>
        <tissue evidence="13">Muscle</tissue>
    </source>
</reference>
<dbReference type="SMART" id="SM00800">
    <property type="entry name" value="uDENN"/>
    <property type="match status" value="1"/>
</dbReference>
<keyword evidence="7" id="KW-0344">Guanine-nucleotide releasing factor</keyword>
<feature type="compositionally biased region" description="Acidic residues" evidence="10">
    <location>
        <begin position="610"/>
        <end position="623"/>
    </location>
</feature>
<dbReference type="Gene3D" id="3.30.450.200">
    <property type="match status" value="1"/>
</dbReference>
<evidence type="ECO:0000256" key="4">
    <source>
        <dbReference type="ARBA" id="ARBA00017868"/>
    </source>
</evidence>
<dbReference type="Pfam" id="PF02141">
    <property type="entry name" value="DENN"/>
    <property type="match status" value="1"/>
</dbReference>
<dbReference type="PANTHER" id="PTHR13008:SF7">
    <property type="entry name" value="MAP KINASE-ACTIVATING DEATH DOMAIN PROTEIN"/>
    <property type="match status" value="1"/>
</dbReference>
<feature type="compositionally biased region" description="Low complexity" evidence="10">
    <location>
        <begin position="688"/>
        <end position="707"/>
    </location>
</feature>
<dbReference type="Proteomes" id="UP000694941">
    <property type="component" value="Unplaced"/>
</dbReference>
<comment type="subcellular location">
    <subcellularLocation>
        <location evidence="1">Cell membrane</location>
    </subcellularLocation>
    <subcellularLocation>
        <location evidence="2">Cytoplasm</location>
    </subcellularLocation>
</comment>
<evidence type="ECO:0000256" key="8">
    <source>
        <dbReference type="ARBA" id="ARBA00022703"/>
    </source>
</evidence>
<feature type="region of interest" description="Disordered" evidence="10">
    <location>
        <begin position="1269"/>
        <end position="1293"/>
    </location>
</feature>
<feature type="region of interest" description="Disordered" evidence="10">
    <location>
        <begin position="123"/>
        <end position="165"/>
    </location>
</feature>
<protein>
    <recommendedName>
        <fullName evidence="4">MAP kinase-activating death domain protein</fullName>
    </recommendedName>
</protein>
<accession>A0ABM1SPU6</accession>
<keyword evidence="5" id="KW-1003">Cell membrane</keyword>
<keyword evidence="6" id="KW-0963">Cytoplasm</keyword>
<dbReference type="Pfam" id="PF25328">
    <property type="entry name" value="PH_MADD"/>
    <property type="match status" value="1"/>
</dbReference>
<dbReference type="InterPro" id="IPR039980">
    <property type="entry name" value="MADD"/>
</dbReference>
<evidence type="ECO:0000256" key="2">
    <source>
        <dbReference type="ARBA" id="ARBA00004496"/>
    </source>
</evidence>
<dbReference type="SMART" id="SM00799">
    <property type="entry name" value="DENN"/>
    <property type="match status" value="1"/>
</dbReference>
<dbReference type="InterPro" id="IPR037516">
    <property type="entry name" value="Tripartite_DENN"/>
</dbReference>
<dbReference type="GeneID" id="106462627"/>
<feature type="compositionally biased region" description="Polar residues" evidence="10">
    <location>
        <begin position="1272"/>
        <end position="1293"/>
    </location>
</feature>
<keyword evidence="9" id="KW-0472">Membrane</keyword>
<dbReference type="InterPro" id="IPR001194">
    <property type="entry name" value="cDENN_dom"/>
</dbReference>
<evidence type="ECO:0000313" key="13">
    <source>
        <dbReference type="RefSeq" id="XP_022245652.1"/>
    </source>
</evidence>
<dbReference type="InterPro" id="IPR005112">
    <property type="entry name" value="dDENN_dom"/>
</dbReference>
<evidence type="ECO:0000256" key="10">
    <source>
        <dbReference type="SAM" id="MobiDB-lite"/>
    </source>
</evidence>
<dbReference type="InterPro" id="IPR056574">
    <property type="entry name" value="Death_MADD"/>
</dbReference>
<dbReference type="InterPro" id="IPR043153">
    <property type="entry name" value="DENN_C"/>
</dbReference>
<name>A0ABM1SPU6_LIMPO</name>
<proteinExistence type="inferred from homology"/>
<organism evidence="12 13">
    <name type="scientific">Limulus polyphemus</name>
    <name type="common">Atlantic horseshoe crab</name>
    <dbReference type="NCBI Taxonomy" id="6850"/>
    <lineage>
        <taxon>Eukaryota</taxon>
        <taxon>Metazoa</taxon>
        <taxon>Ecdysozoa</taxon>
        <taxon>Arthropoda</taxon>
        <taxon>Chelicerata</taxon>
        <taxon>Merostomata</taxon>
        <taxon>Xiphosura</taxon>
        <taxon>Limulidae</taxon>
        <taxon>Limulus</taxon>
    </lineage>
</organism>
<feature type="compositionally biased region" description="Basic and acidic residues" evidence="10">
    <location>
        <begin position="921"/>
        <end position="937"/>
    </location>
</feature>
<keyword evidence="8" id="KW-0053">Apoptosis</keyword>
<evidence type="ECO:0000259" key="11">
    <source>
        <dbReference type="PROSITE" id="PS50211"/>
    </source>
</evidence>
<dbReference type="Pfam" id="PF03456">
    <property type="entry name" value="uDENN"/>
    <property type="match status" value="1"/>
</dbReference>
<evidence type="ECO:0000313" key="12">
    <source>
        <dbReference type="Proteomes" id="UP000694941"/>
    </source>
</evidence>
<evidence type="ECO:0000256" key="7">
    <source>
        <dbReference type="ARBA" id="ARBA00022658"/>
    </source>
</evidence>